<reference evidence="2" key="2">
    <citation type="submission" date="2015-01" db="EMBL/GenBank/DDBJ databases">
        <title>Evolutionary Origins and Diversification of the Mycorrhizal Mutualists.</title>
        <authorList>
            <consortium name="DOE Joint Genome Institute"/>
            <consortium name="Mycorrhizal Genomics Consortium"/>
            <person name="Kohler A."/>
            <person name="Kuo A."/>
            <person name="Nagy L.G."/>
            <person name="Floudas D."/>
            <person name="Copeland A."/>
            <person name="Barry K.W."/>
            <person name="Cichocki N."/>
            <person name="Veneault-Fourrey C."/>
            <person name="LaButti K."/>
            <person name="Lindquist E.A."/>
            <person name="Lipzen A."/>
            <person name="Lundell T."/>
            <person name="Morin E."/>
            <person name="Murat C."/>
            <person name="Riley R."/>
            <person name="Ohm R."/>
            <person name="Sun H."/>
            <person name="Tunlid A."/>
            <person name="Henrissat B."/>
            <person name="Grigoriev I.V."/>
            <person name="Hibbett D.S."/>
            <person name="Martin F."/>
        </authorList>
    </citation>
    <scope>NUCLEOTIDE SEQUENCE [LARGE SCALE GENOMIC DNA]</scope>
    <source>
        <strain evidence="2">Ve08.2h10</strain>
    </source>
</reference>
<sequence length="62" mass="7235">PRNRQCWSLTRMNCATQNCQQVQALVDMTQIRQWHMYDPAVSSGPHLRTVAHEISIPLFRGR</sequence>
<evidence type="ECO:0000313" key="1">
    <source>
        <dbReference type="EMBL" id="KIK92527.1"/>
    </source>
</evidence>
<gene>
    <name evidence="1" type="ORF">PAXRUDRAFT_147126</name>
</gene>
<proteinExistence type="predicted"/>
<reference evidence="1 2" key="1">
    <citation type="submission" date="2014-04" db="EMBL/GenBank/DDBJ databases">
        <authorList>
            <consortium name="DOE Joint Genome Institute"/>
            <person name="Kuo A."/>
            <person name="Kohler A."/>
            <person name="Jargeat P."/>
            <person name="Nagy L.G."/>
            <person name="Floudas D."/>
            <person name="Copeland A."/>
            <person name="Barry K.W."/>
            <person name="Cichocki N."/>
            <person name="Veneault-Fourrey C."/>
            <person name="LaButti K."/>
            <person name="Lindquist E.A."/>
            <person name="Lipzen A."/>
            <person name="Lundell T."/>
            <person name="Morin E."/>
            <person name="Murat C."/>
            <person name="Sun H."/>
            <person name="Tunlid A."/>
            <person name="Henrissat B."/>
            <person name="Grigoriev I.V."/>
            <person name="Hibbett D.S."/>
            <person name="Martin F."/>
            <person name="Nordberg H.P."/>
            <person name="Cantor M.N."/>
            <person name="Hua S.X."/>
        </authorList>
    </citation>
    <scope>NUCLEOTIDE SEQUENCE [LARGE SCALE GENOMIC DNA]</scope>
    <source>
        <strain evidence="1 2">Ve08.2h10</strain>
    </source>
</reference>
<dbReference type="InParanoid" id="A0A0D0D6R9"/>
<feature type="non-terminal residue" evidence="1">
    <location>
        <position position="1"/>
    </location>
</feature>
<dbReference type="HOGENOM" id="CLU_2910404_0_0_1"/>
<dbReference type="AlphaFoldDB" id="A0A0D0D6R9"/>
<dbReference type="OrthoDB" id="2638922at2759"/>
<protein>
    <submittedName>
        <fullName evidence="1">Uncharacterized protein</fullName>
    </submittedName>
</protein>
<dbReference type="EMBL" id="KN825270">
    <property type="protein sequence ID" value="KIK92527.1"/>
    <property type="molecule type" value="Genomic_DNA"/>
</dbReference>
<dbReference type="Proteomes" id="UP000054538">
    <property type="component" value="Unassembled WGS sequence"/>
</dbReference>
<evidence type="ECO:0000313" key="2">
    <source>
        <dbReference type="Proteomes" id="UP000054538"/>
    </source>
</evidence>
<organism evidence="1 2">
    <name type="scientific">Paxillus rubicundulus Ve08.2h10</name>
    <dbReference type="NCBI Taxonomy" id="930991"/>
    <lineage>
        <taxon>Eukaryota</taxon>
        <taxon>Fungi</taxon>
        <taxon>Dikarya</taxon>
        <taxon>Basidiomycota</taxon>
        <taxon>Agaricomycotina</taxon>
        <taxon>Agaricomycetes</taxon>
        <taxon>Agaricomycetidae</taxon>
        <taxon>Boletales</taxon>
        <taxon>Paxilineae</taxon>
        <taxon>Paxillaceae</taxon>
        <taxon>Paxillus</taxon>
    </lineage>
</organism>
<name>A0A0D0D6R9_9AGAM</name>
<keyword evidence="2" id="KW-1185">Reference proteome</keyword>
<accession>A0A0D0D6R9</accession>